<dbReference type="Pfam" id="PF02576">
    <property type="entry name" value="RimP_N"/>
    <property type="match status" value="1"/>
</dbReference>
<dbReference type="GO" id="GO:0005829">
    <property type="term" value="C:cytosol"/>
    <property type="evidence" value="ECO:0007669"/>
    <property type="project" value="TreeGrafter"/>
</dbReference>
<keyword evidence="2 3" id="KW-0690">Ribosome biogenesis</keyword>
<dbReference type="AlphaFoldDB" id="A0A2U1ZT10"/>
<dbReference type="InterPro" id="IPR035956">
    <property type="entry name" value="RimP_N_sf"/>
</dbReference>
<evidence type="ECO:0000256" key="1">
    <source>
        <dbReference type="ARBA" id="ARBA00022490"/>
    </source>
</evidence>
<dbReference type="OrthoDB" id="9805006at2"/>
<evidence type="ECO:0000313" key="6">
    <source>
        <dbReference type="Proteomes" id="UP000245166"/>
    </source>
</evidence>
<accession>A0A2U1ZT10</accession>
<sequence>MGADALAARLVAVLEPLAGGHDLVVEGVDVLTRGRLRTVKVVLDLADGPGSLGSDLLGDVTREISTALDEGDLVEGAYTLEVSSPGTSRPLTTPRHFRRAERRLVRFTLADGGERLGRVRSADDDGVTVASPEPAAPVENDVTLTYPQITKAVVEVELRRLEES</sequence>
<comment type="function">
    <text evidence="3">Required for maturation of 30S ribosomal subunits.</text>
</comment>
<evidence type="ECO:0000259" key="4">
    <source>
        <dbReference type="Pfam" id="PF02576"/>
    </source>
</evidence>
<dbReference type="EMBL" id="PYHR01000002">
    <property type="protein sequence ID" value="PWD50073.1"/>
    <property type="molecule type" value="Genomic_DNA"/>
</dbReference>
<keyword evidence="1 3" id="KW-0963">Cytoplasm</keyword>
<reference evidence="5 6" key="1">
    <citation type="submission" date="2018-03" db="EMBL/GenBank/DDBJ databases">
        <title>Genome assembly of novel Miniimonas species PCH200.</title>
        <authorList>
            <person name="Thakur V."/>
            <person name="Kumar V."/>
            <person name="Singh D."/>
        </authorList>
    </citation>
    <scope>NUCLEOTIDE SEQUENCE [LARGE SCALE GENOMIC DNA]</scope>
    <source>
        <strain evidence="5 6">PCH200</strain>
    </source>
</reference>
<dbReference type="GO" id="GO:0000028">
    <property type="term" value="P:ribosomal small subunit assembly"/>
    <property type="evidence" value="ECO:0007669"/>
    <property type="project" value="TreeGrafter"/>
</dbReference>
<protein>
    <recommendedName>
        <fullName evidence="3">Ribosome maturation factor RimP</fullName>
    </recommendedName>
</protein>
<dbReference type="PANTHER" id="PTHR33867">
    <property type="entry name" value="RIBOSOME MATURATION FACTOR RIMP"/>
    <property type="match status" value="1"/>
</dbReference>
<proteinExistence type="inferred from homology"/>
<organism evidence="5 6">
    <name type="scientific">Serinibacter arcticus</name>
    <dbReference type="NCBI Taxonomy" id="1655435"/>
    <lineage>
        <taxon>Bacteria</taxon>
        <taxon>Bacillati</taxon>
        <taxon>Actinomycetota</taxon>
        <taxon>Actinomycetes</taxon>
        <taxon>Micrococcales</taxon>
        <taxon>Beutenbergiaceae</taxon>
        <taxon>Serinibacter</taxon>
    </lineage>
</organism>
<dbReference type="Gene3D" id="3.30.300.70">
    <property type="entry name" value="RimP-like superfamily, N-terminal"/>
    <property type="match status" value="1"/>
</dbReference>
<dbReference type="PANTHER" id="PTHR33867:SF1">
    <property type="entry name" value="RIBOSOME MATURATION FACTOR RIMP"/>
    <property type="match status" value="1"/>
</dbReference>
<dbReference type="InterPro" id="IPR028989">
    <property type="entry name" value="RimP_N"/>
</dbReference>
<comment type="caution">
    <text evidence="5">The sequence shown here is derived from an EMBL/GenBank/DDBJ whole genome shotgun (WGS) entry which is preliminary data.</text>
</comment>
<evidence type="ECO:0000256" key="3">
    <source>
        <dbReference type="HAMAP-Rule" id="MF_01077"/>
    </source>
</evidence>
<dbReference type="Proteomes" id="UP000245166">
    <property type="component" value="Unassembled WGS sequence"/>
</dbReference>
<dbReference type="GO" id="GO:0006412">
    <property type="term" value="P:translation"/>
    <property type="evidence" value="ECO:0007669"/>
    <property type="project" value="TreeGrafter"/>
</dbReference>
<gene>
    <name evidence="3" type="primary">rimP</name>
    <name evidence="5" type="ORF">C8046_04715</name>
</gene>
<comment type="similarity">
    <text evidence="3">Belongs to the RimP family.</text>
</comment>
<evidence type="ECO:0000256" key="2">
    <source>
        <dbReference type="ARBA" id="ARBA00022517"/>
    </source>
</evidence>
<dbReference type="InterPro" id="IPR003728">
    <property type="entry name" value="Ribosome_maturation_RimP"/>
</dbReference>
<keyword evidence="6" id="KW-1185">Reference proteome</keyword>
<dbReference type="RefSeq" id="WP_109228457.1">
    <property type="nucleotide sequence ID" value="NZ_PYHR01000002.1"/>
</dbReference>
<evidence type="ECO:0000313" key="5">
    <source>
        <dbReference type="EMBL" id="PWD50073.1"/>
    </source>
</evidence>
<dbReference type="HAMAP" id="MF_01077">
    <property type="entry name" value="RimP"/>
    <property type="match status" value="1"/>
</dbReference>
<feature type="domain" description="Ribosome maturation factor RimP N-terminal" evidence="4">
    <location>
        <begin position="14"/>
        <end position="87"/>
    </location>
</feature>
<name>A0A2U1ZT10_9MICO</name>
<comment type="subcellular location">
    <subcellularLocation>
        <location evidence="3">Cytoplasm</location>
    </subcellularLocation>
</comment>
<dbReference type="SUPFAM" id="SSF75420">
    <property type="entry name" value="YhbC-like, N-terminal domain"/>
    <property type="match status" value="1"/>
</dbReference>